<feature type="compositionally biased region" description="Polar residues" evidence="1">
    <location>
        <begin position="602"/>
        <end position="616"/>
    </location>
</feature>
<organism evidence="2 3">
    <name type="scientific">Coccidioides immitis RMSCC 2394</name>
    <dbReference type="NCBI Taxonomy" id="404692"/>
    <lineage>
        <taxon>Eukaryota</taxon>
        <taxon>Fungi</taxon>
        <taxon>Dikarya</taxon>
        <taxon>Ascomycota</taxon>
        <taxon>Pezizomycotina</taxon>
        <taxon>Eurotiomycetes</taxon>
        <taxon>Eurotiomycetidae</taxon>
        <taxon>Onygenales</taxon>
        <taxon>Onygenaceae</taxon>
        <taxon>Coccidioides</taxon>
    </lineage>
</organism>
<feature type="compositionally biased region" description="Basic residues" evidence="1">
    <location>
        <begin position="355"/>
        <end position="367"/>
    </location>
</feature>
<dbReference type="STRING" id="404692.A0A0J6Y4Z7"/>
<feature type="compositionally biased region" description="Basic and acidic residues" evidence="1">
    <location>
        <begin position="837"/>
        <end position="849"/>
    </location>
</feature>
<gene>
    <name evidence="2" type="ORF">CIRG_02512</name>
</gene>
<feature type="compositionally biased region" description="Low complexity" evidence="1">
    <location>
        <begin position="788"/>
        <end position="801"/>
    </location>
</feature>
<sequence length="849" mass="91275">MASMSFASPEPHWIQSGGPQNTYEGRRSSAADASLSSPFNFTPQEMQPRHSFPHKKIPPPLPAFSFPQAPESGPASAPITTGPQHSGGYQDRDGEQNGGENFTVLPPSTAALPNPGPGLSARGPGRRGHAHRRSAAISSVDLTAISKAFPPKPVNGSAPSTPVDTKKHPFGHEDTTNISPHSHTNVNVTYTPPLTPRKSDDRLKSSPGLKSESAETSPEGRRLYIAPSEDSTAAVRPKHPRSDSTAAASGTITPPGDLTNRPKTAGAKHDLSNTFSGSKDDMTERPRTASASITVSTEALESLPKLPQAKPTSRHPLCNSVLSEEISSTPQRALSSRKQNKKQKKMRSWAGILTRKAKKRGTKRPPSRKAPTPPPMLTRTNSAMSSLYGVDFDEDNTIVIRTPTDPNAPRRSLPAALTEDTLSLDTSWKPQSFYDQARDLDMFSPVIDLDAALGPFNTPEMGPERPVSGFSAATKRMYSGGRRGEFVGPEMRYHRRAESAPVMQPFDRTGLGLSRYSTAAMLNPDVFDEKEEDEFLAENNNPQQADTPTQSKSPQESVADTADPSVKHDSASTIKYEASKNTSGLGIQIVDIADELLSSNATTPQTVDSCPSTTVAGTPCTPDWDVSGLPRSSQMDVSPKKTVEIEQSSNPSSPPVAHHEKHLSTSLDSSNTISSTPQKFQPGKTITDAACPSPDPSTTSFDPPRLGTPSSITDRQTFNSVYSGEPGSECFHNSVEDVPSLTSSASTMTGTLPRLSAGFYAKGTGDRSSSFSALHRPRPSSSHTTKRSSLVSLSKLVGVASAERSKLSYEQKAPSDDADKKKKKRGNRISRLMHFWKSKEKGKQDETKP</sequence>
<accession>A0A0J6Y4Z7</accession>
<feature type="compositionally biased region" description="Polar residues" evidence="1">
    <location>
        <begin position="243"/>
        <end position="252"/>
    </location>
</feature>
<evidence type="ECO:0000256" key="1">
    <source>
        <dbReference type="SAM" id="MobiDB-lite"/>
    </source>
</evidence>
<feature type="region of interest" description="Disordered" evidence="1">
    <location>
        <begin position="1"/>
        <end position="381"/>
    </location>
</feature>
<evidence type="ECO:0008006" key="4">
    <source>
        <dbReference type="Google" id="ProtNLM"/>
    </source>
</evidence>
<feature type="region of interest" description="Disordered" evidence="1">
    <location>
        <begin position="602"/>
        <end position="715"/>
    </location>
</feature>
<feature type="compositionally biased region" description="Basic and acidic residues" evidence="1">
    <location>
        <begin position="278"/>
        <end position="287"/>
    </location>
</feature>
<feature type="compositionally biased region" description="Basic residues" evidence="1">
    <location>
        <begin position="338"/>
        <end position="347"/>
    </location>
</feature>
<dbReference type="OrthoDB" id="5406427at2759"/>
<feature type="compositionally biased region" description="Basic and acidic residues" evidence="1">
    <location>
        <begin position="803"/>
        <end position="820"/>
    </location>
</feature>
<dbReference type="Proteomes" id="UP000054565">
    <property type="component" value="Unassembled WGS sequence"/>
</dbReference>
<feature type="compositionally biased region" description="Polar residues" evidence="1">
    <location>
        <begin position="538"/>
        <end position="558"/>
    </location>
</feature>
<feature type="region of interest" description="Disordered" evidence="1">
    <location>
        <begin position="532"/>
        <end position="574"/>
    </location>
</feature>
<protein>
    <recommendedName>
        <fullName evidence="4">Cell wall proline rich protein</fullName>
    </recommendedName>
</protein>
<reference evidence="3" key="1">
    <citation type="journal article" date="2010" name="Genome Res.">
        <title>Population genomic sequencing of Coccidioides fungi reveals recent hybridization and transposon control.</title>
        <authorList>
            <person name="Neafsey D.E."/>
            <person name="Barker B.M."/>
            <person name="Sharpton T.J."/>
            <person name="Stajich J.E."/>
            <person name="Park D.J."/>
            <person name="Whiston E."/>
            <person name="Hung C.-Y."/>
            <person name="McMahan C."/>
            <person name="White J."/>
            <person name="Sykes S."/>
            <person name="Heiman D."/>
            <person name="Young S."/>
            <person name="Zeng Q."/>
            <person name="Abouelleil A."/>
            <person name="Aftuck L."/>
            <person name="Bessette D."/>
            <person name="Brown A."/>
            <person name="FitzGerald M."/>
            <person name="Lui A."/>
            <person name="Macdonald J.P."/>
            <person name="Priest M."/>
            <person name="Orbach M.J."/>
            <person name="Galgiani J.N."/>
            <person name="Kirkland T.N."/>
            <person name="Cole G.T."/>
            <person name="Birren B.W."/>
            <person name="Henn M.R."/>
            <person name="Taylor J.W."/>
            <person name="Rounsley S.D."/>
        </authorList>
    </citation>
    <scope>NUCLEOTIDE SEQUENCE [LARGE SCALE GENOMIC DNA]</scope>
    <source>
        <strain evidence="3">RMSCC 2394</strain>
    </source>
</reference>
<feature type="compositionally biased region" description="Low complexity" evidence="1">
    <location>
        <begin position="664"/>
        <end position="676"/>
    </location>
</feature>
<dbReference type="EMBL" id="DS028094">
    <property type="protein sequence ID" value="KMP02820.1"/>
    <property type="molecule type" value="Genomic_DNA"/>
</dbReference>
<feature type="compositionally biased region" description="Polar residues" evidence="1">
    <location>
        <begin position="176"/>
        <end position="192"/>
    </location>
</feature>
<dbReference type="AlphaFoldDB" id="A0A0J6Y4Z7"/>
<feature type="compositionally biased region" description="Basic and acidic residues" evidence="1">
    <location>
        <begin position="164"/>
        <end position="175"/>
    </location>
</feature>
<feature type="compositionally biased region" description="Polar residues" evidence="1">
    <location>
        <begin position="289"/>
        <end position="299"/>
    </location>
</feature>
<feature type="compositionally biased region" description="Polar residues" evidence="1">
    <location>
        <begin position="320"/>
        <end position="337"/>
    </location>
</feature>
<feature type="compositionally biased region" description="Basic residues" evidence="1">
    <location>
        <begin position="124"/>
        <end position="134"/>
    </location>
</feature>
<evidence type="ECO:0000313" key="2">
    <source>
        <dbReference type="EMBL" id="KMP02820.1"/>
    </source>
</evidence>
<evidence type="ECO:0000313" key="3">
    <source>
        <dbReference type="Proteomes" id="UP000054565"/>
    </source>
</evidence>
<feature type="region of interest" description="Disordered" evidence="1">
    <location>
        <begin position="756"/>
        <end position="849"/>
    </location>
</feature>
<name>A0A0J6Y4Z7_COCIT</name>
<proteinExistence type="predicted"/>